<dbReference type="EMBL" id="CP066817">
    <property type="protein sequence ID" value="QQM60073.1"/>
    <property type="molecule type" value="Genomic_DNA"/>
</dbReference>
<evidence type="ECO:0000313" key="9">
    <source>
        <dbReference type="Proteomes" id="UP000094892"/>
    </source>
</evidence>
<evidence type="ECO:0000313" key="1">
    <source>
        <dbReference type="EMBL" id="KZU01440.1"/>
    </source>
</evidence>
<evidence type="ECO:0000313" key="3">
    <source>
        <dbReference type="EMBL" id="KZV06358.1"/>
    </source>
</evidence>
<evidence type="ECO:0000313" key="5">
    <source>
        <dbReference type="EMBL" id="QQM60073.1"/>
    </source>
</evidence>
<gene>
    <name evidence="5" type="ORF">JH395_10060</name>
    <name evidence="2" type="ORF">Lp19_0444</name>
    <name evidence="4" type="ORF">LPJSA22_01191</name>
    <name evidence="3" type="ORF">NAB2_0100</name>
    <name evidence="1" type="ORF">Nizo2260_2978</name>
</gene>
<dbReference type="EMBL" id="MCOL01000001">
    <property type="protein sequence ID" value="ODO61234.1"/>
    <property type="molecule type" value="Genomic_DNA"/>
</dbReference>
<evidence type="ECO:0000313" key="2">
    <source>
        <dbReference type="EMBL" id="KZU97760.1"/>
    </source>
</evidence>
<evidence type="ECO:0000313" key="8">
    <source>
        <dbReference type="Proteomes" id="UP000076989"/>
    </source>
</evidence>
<dbReference type="KEGG" id="lpb:SH83_05280"/>
<name>A0A0G9FDK3_LACPN</name>
<sequence>MATDYTQLMEALRHGERDSFTVTPDEFMAFHDAYMKYEYRKRVIGTADLDGRIVYHFEKDGKTTN</sequence>
<dbReference type="EMBL" id="LUWI01000039">
    <property type="protein sequence ID" value="KZU01440.1"/>
    <property type="molecule type" value="Genomic_DNA"/>
</dbReference>
<evidence type="ECO:0000313" key="6">
    <source>
        <dbReference type="Proteomes" id="UP000076872"/>
    </source>
</evidence>
<dbReference type="Proteomes" id="UP000595466">
    <property type="component" value="Chromosome"/>
</dbReference>
<dbReference type="Proteomes" id="UP000094892">
    <property type="component" value="Unassembled WGS sequence"/>
</dbReference>
<dbReference type="Proteomes" id="UP000076989">
    <property type="component" value="Unassembled WGS sequence"/>
</dbReference>
<dbReference type="PATRIC" id="fig|1590.142.peg.1201"/>
<reference evidence="4 9" key="2">
    <citation type="submission" date="2016-08" db="EMBL/GenBank/DDBJ databases">
        <title>Genome sequencing of Lactobacillus plantarum JSA22, isolated from fermented soybean paste.</title>
        <authorList>
            <person name="Choi H.S."/>
        </authorList>
    </citation>
    <scope>NUCLEOTIDE SEQUENCE [LARGE SCALE GENOMIC DNA]</scope>
    <source>
        <strain evidence="4 9">JSA22</strain>
    </source>
</reference>
<protein>
    <submittedName>
        <fullName evidence="4">Uncharacterized protein</fullName>
    </submittedName>
</protein>
<dbReference type="EMBL" id="LUXM01000012">
    <property type="protein sequence ID" value="KZU97760.1"/>
    <property type="molecule type" value="Genomic_DNA"/>
</dbReference>
<accession>A0A0G9FDK3</accession>
<evidence type="ECO:0000313" key="10">
    <source>
        <dbReference type="Proteomes" id="UP000595466"/>
    </source>
</evidence>
<reference evidence="5 10" key="3">
    <citation type="submission" date="2020-12" db="EMBL/GenBank/DDBJ databases">
        <title>Whole genome sequencing of Lactobacillus plantarum PC518.</title>
        <authorList>
            <person name="Guo Q."/>
        </authorList>
    </citation>
    <scope>NUCLEOTIDE SEQUENCE [LARGE SCALE GENOMIC DNA]</scope>
    <source>
        <strain evidence="5 10">PC518</strain>
    </source>
</reference>
<dbReference type="Proteomes" id="UP000076882">
    <property type="component" value="Unassembled WGS sequence"/>
</dbReference>
<dbReference type="Proteomes" id="UP000076872">
    <property type="component" value="Unassembled WGS sequence"/>
</dbReference>
<dbReference type="AlphaFoldDB" id="A0A0G9FDK3"/>
<reference evidence="6 7" key="1">
    <citation type="submission" date="2016-03" db="EMBL/GenBank/DDBJ databases">
        <title>Comparative genomics of 54 Lactobacillus plantarum strains reveals genomic uncoupling from niche constraints.</title>
        <authorList>
            <person name="Martino M.E."/>
        </authorList>
    </citation>
    <scope>NUCLEOTIDE SEQUENCE [LARGE SCALE GENOMIC DNA]</scope>
    <source>
        <strain evidence="2 7">19.1</strain>
        <strain evidence="3 6">NAB2</strain>
        <strain evidence="1 8">Nizo2260</strain>
    </source>
</reference>
<dbReference type="RefSeq" id="WP_003646540.1">
    <property type="nucleotide sequence ID" value="NZ_AP018405.1"/>
</dbReference>
<organism evidence="4 9">
    <name type="scientific">Lactiplantibacillus plantarum</name>
    <name type="common">Lactobacillus plantarum</name>
    <dbReference type="NCBI Taxonomy" id="1590"/>
    <lineage>
        <taxon>Bacteria</taxon>
        <taxon>Bacillati</taxon>
        <taxon>Bacillota</taxon>
        <taxon>Bacilli</taxon>
        <taxon>Lactobacillales</taxon>
        <taxon>Lactobacillaceae</taxon>
        <taxon>Lactiplantibacillus</taxon>
    </lineage>
</organism>
<dbReference type="EMBL" id="LUXO01000003">
    <property type="protein sequence ID" value="KZV06358.1"/>
    <property type="molecule type" value="Genomic_DNA"/>
</dbReference>
<proteinExistence type="predicted"/>
<evidence type="ECO:0000313" key="7">
    <source>
        <dbReference type="Proteomes" id="UP000076882"/>
    </source>
</evidence>
<dbReference type="GeneID" id="89668722"/>
<dbReference type="OMA" id="TFMAFRA"/>
<evidence type="ECO:0000313" key="4">
    <source>
        <dbReference type="EMBL" id="ODO61234.1"/>
    </source>
</evidence>